<dbReference type="EMBL" id="CP109535">
    <property type="protein sequence ID" value="WTY97811.1"/>
    <property type="molecule type" value="Genomic_DNA"/>
</dbReference>
<accession>A0AAU3GXA8</accession>
<reference evidence="1" key="1">
    <citation type="submission" date="2022-10" db="EMBL/GenBank/DDBJ databases">
        <title>The complete genomes of actinobacterial strains from the NBC collection.</title>
        <authorList>
            <person name="Joergensen T.S."/>
            <person name="Alvarez Arevalo M."/>
            <person name="Sterndorff E.B."/>
            <person name="Faurdal D."/>
            <person name="Vuksanovic O."/>
            <person name="Mourched A.-S."/>
            <person name="Charusanti P."/>
            <person name="Shaw S."/>
            <person name="Blin K."/>
            <person name="Weber T."/>
        </authorList>
    </citation>
    <scope>NUCLEOTIDE SEQUENCE</scope>
    <source>
        <strain evidence="1">NBC_01401</strain>
    </source>
</reference>
<proteinExistence type="predicted"/>
<evidence type="ECO:0000313" key="1">
    <source>
        <dbReference type="EMBL" id="WTY97811.1"/>
    </source>
</evidence>
<protein>
    <recommendedName>
        <fullName evidence="2">IrrE N-terminal-like domain-containing protein</fullName>
    </recommendedName>
</protein>
<sequence length="174" mass="20335">MAIRERALRRYCKSLLRQLDMRPPLRVDELCLRLGQHRGKPIRLIPWELPVPGPLGVWVSRTDEENIFYQKQTTRVHQDHIILHEVGHILADHEDHSDTQEEILGLGGTDYPRNLITRRLRRTCYTEDYEREAELVATIIQEWAVVIDHTTARSCEDPALDPLRSALGSRWGWT</sequence>
<evidence type="ECO:0008006" key="2">
    <source>
        <dbReference type="Google" id="ProtNLM"/>
    </source>
</evidence>
<gene>
    <name evidence="1" type="ORF">OG626_24455</name>
</gene>
<dbReference type="AlphaFoldDB" id="A0AAU3GXA8"/>
<organism evidence="1">
    <name type="scientific">Streptomyces sp. NBC_01401</name>
    <dbReference type="NCBI Taxonomy" id="2903854"/>
    <lineage>
        <taxon>Bacteria</taxon>
        <taxon>Bacillati</taxon>
        <taxon>Actinomycetota</taxon>
        <taxon>Actinomycetes</taxon>
        <taxon>Kitasatosporales</taxon>
        <taxon>Streptomycetaceae</taxon>
        <taxon>Streptomyces</taxon>
    </lineage>
</organism>
<name>A0AAU3GXA8_9ACTN</name>